<feature type="compositionally biased region" description="Basic and acidic residues" evidence="9">
    <location>
        <begin position="379"/>
        <end position="396"/>
    </location>
</feature>
<dbReference type="RefSeq" id="WP_386161169.1">
    <property type="nucleotide sequence ID" value="NZ_JBHMBS010000020.1"/>
</dbReference>
<evidence type="ECO:0000256" key="2">
    <source>
        <dbReference type="ARBA" id="ARBA00012438"/>
    </source>
</evidence>
<dbReference type="Pfam" id="PF07730">
    <property type="entry name" value="HisKA_3"/>
    <property type="match status" value="1"/>
</dbReference>
<protein>
    <recommendedName>
        <fullName evidence="2">histidine kinase</fullName>
        <ecNumber evidence="2">2.7.13.3</ecNumber>
    </recommendedName>
</protein>
<keyword evidence="13" id="KW-1185">Reference proteome</keyword>
<accession>A0ABV5TPN6</accession>
<evidence type="ECO:0000256" key="6">
    <source>
        <dbReference type="ARBA" id="ARBA00022777"/>
    </source>
</evidence>
<evidence type="ECO:0000256" key="1">
    <source>
        <dbReference type="ARBA" id="ARBA00000085"/>
    </source>
</evidence>
<evidence type="ECO:0000313" key="12">
    <source>
        <dbReference type="EMBL" id="MFB9680065.1"/>
    </source>
</evidence>
<feature type="compositionally biased region" description="Low complexity" evidence="9">
    <location>
        <begin position="336"/>
        <end position="354"/>
    </location>
</feature>
<keyword evidence="5" id="KW-0547">Nucleotide-binding</keyword>
<name>A0ABV5TPN6_9ACTN</name>
<keyword evidence="10" id="KW-1133">Transmembrane helix</keyword>
<dbReference type="InterPro" id="IPR036890">
    <property type="entry name" value="HATPase_C_sf"/>
</dbReference>
<evidence type="ECO:0000256" key="5">
    <source>
        <dbReference type="ARBA" id="ARBA00022741"/>
    </source>
</evidence>
<dbReference type="EMBL" id="JBHMBS010000020">
    <property type="protein sequence ID" value="MFB9680065.1"/>
    <property type="molecule type" value="Genomic_DNA"/>
</dbReference>
<dbReference type="InterPro" id="IPR050482">
    <property type="entry name" value="Sensor_HK_TwoCompSys"/>
</dbReference>
<evidence type="ECO:0000256" key="3">
    <source>
        <dbReference type="ARBA" id="ARBA00022553"/>
    </source>
</evidence>
<evidence type="ECO:0000313" key="13">
    <source>
        <dbReference type="Proteomes" id="UP001589610"/>
    </source>
</evidence>
<keyword evidence="8" id="KW-0902">Two-component regulatory system</keyword>
<dbReference type="GO" id="GO:0016301">
    <property type="term" value="F:kinase activity"/>
    <property type="evidence" value="ECO:0007669"/>
    <property type="project" value="UniProtKB-KW"/>
</dbReference>
<dbReference type="InterPro" id="IPR011712">
    <property type="entry name" value="Sig_transdc_His_kin_sub3_dim/P"/>
</dbReference>
<feature type="transmembrane region" description="Helical" evidence="10">
    <location>
        <begin position="100"/>
        <end position="120"/>
    </location>
</feature>
<dbReference type="EC" id="2.7.13.3" evidence="2"/>
<sequence>MRRVHRTRRDWVADLALFLFAACFAAVSSQSVPIPEDLDPLWRDVDQVVGGLGCAAVLLRRRRPVSLAVALLLAGTQAHYLTGPAMVAVFTVAATRPWRVTAWVAALAFAPLPVFLWQMAELPEERAGSALTYFALIAGAIGWGLFRRSRRQLIASLRERAELAEADAELRAEWVRRETREEIAREMHDVLGHRLSLLSVHAGALEFNPGAPREEVARAAGVIRESAHLALRDLREVIGVLRAGPEEGERPQPELADLARLVAEARATGGRIELTGPPRGPAPPPLVGRTAYRIVQEALTNARKHAPGAAVAVEVTGSPAGGLAVEVRNAPPPRSAPASGADESESESAGTYGSESGGTKGSESVRTSGGESVGADGGENVRADRDEGIRAGRGEGRGQGLAGLAERARLAGGELTSGPADGGFLVHAWLPWPATDIASVAERRSGGAESVASRRSGDAGGG</sequence>
<keyword evidence="6 12" id="KW-0418">Kinase</keyword>
<dbReference type="Gene3D" id="1.20.5.1930">
    <property type="match status" value="1"/>
</dbReference>
<feature type="transmembrane region" description="Helical" evidence="10">
    <location>
        <begin position="67"/>
        <end position="93"/>
    </location>
</feature>
<dbReference type="PANTHER" id="PTHR24421">
    <property type="entry name" value="NITRATE/NITRITE SENSOR PROTEIN NARX-RELATED"/>
    <property type="match status" value="1"/>
</dbReference>
<evidence type="ECO:0000256" key="4">
    <source>
        <dbReference type="ARBA" id="ARBA00022679"/>
    </source>
</evidence>
<dbReference type="PANTHER" id="PTHR24421:SF10">
    <property type="entry name" value="NITRATE_NITRITE SENSOR PROTEIN NARQ"/>
    <property type="match status" value="1"/>
</dbReference>
<comment type="caution">
    <text evidence="12">The sequence shown here is derived from an EMBL/GenBank/DDBJ whole genome shotgun (WGS) entry which is preliminary data.</text>
</comment>
<keyword evidence="10" id="KW-0812">Transmembrane</keyword>
<feature type="domain" description="Signal transduction histidine kinase subgroup 3 dimerisation and phosphoacceptor" evidence="11">
    <location>
        <begin position="180"/>
        <end position="244"/>
    </location>
</feature>
<evidence type="ECO:0000259" key="11">
    <source>
        <dbReference type="Pfam" id="PF07730"/>
    </source>
</evidence>
<comment type="catalytic activity">
    <reaction evidence="1">
        <text>ATP + protein L-histidine = ADP + protein N-phospho-L-histidine.</text>
        <dbReference type="EC" id="2.7.13.3"/>
    </reaction>
</comment>
<feature type="transmembrane region" description="Helical" evidence="10">
    <location>
        <begin position="126"/>
        <end position="146"/>
    </location>
</feature>
<keyword evidence="10" id="KW-0472">Membrane</keyword>
<keyword evidence="4" id="KW-0808">Transferase</keyword>
<organism evidence="12 13">
    <name type="scientific">Streptosporangium vulgare</name>
    <dbReference type="NCBI Taxonomy" id="46190"/>
    <lineage>
        <taxon>Bacteria</taxon>
        <taxon>Bacillati</taxon>
        <taxon>Actinomycetota</taxon>
        <taxon>Actinomycetes</taxon>
        <taxon>Streptosporangiales</taxon>
        <taxon>Streptosporangiaceae</taxon>
        <taxon>Streptosporangium</taxon>
    </lineage>
</organism>
<feature type="region of interest" description="Disordered" evidence="9">
    <location>
        <begin position="323"/>
        <end position="402"/>
    </location>
</feature>
<reference evidence="12 13" key="1">
    <citation type="submission" date="2024-09" db="EMBL/GenBank/DDBJ databases">
        <authorList>
            <person name="Sun Q."/>
            <person name="Mori K."/>
        </authorList>
    </citation>
    <scope>NUCLEOTIDE SEQUENCE [LARGE SCALE GENOMIC DNA]</scope>
    <source>
        <strain evidence="12 13">JCM 3028</strain>
    </source>
</reference>
<evidence type="ECO:0000256" key="9">
    <source>
        <dbReference type="SAM" id="MobiDB-lite"/>
    </source>
</evidence>
<evidence type="ECO:0000256" key="7">
    <source>
        <dbReference type="ARBA" id="ARBA00022840"/>
    </source>
</evidence>
<keyword evidence="3" id="KW-0597">Phosphoprotein</keyword>
<feature type="region of interest" description="Disordered" evidence="9">
    <location>
        <begin position="441"/>
        <end position="462"/>
    </location>
</feature>
<dbReference type="Proteomes" id="UP001589610">
    <property type="component" value="Unassembled WGS sequence"/>
</dbReference>
<dbReference type="Gene3D" id="3.30.565.10">
    <property type="entry name" value="Histidine kinase-like ATPase, C-terminal domain"/>
    <property type="match status" value="1"/>
</dbReference>
<evidence type="ECO:0000256" key="8">
    <source>
        <dbReference type="ARBA" id="ARBA00023012"/>
    </source>
</evidence>
<dbReference type="CDD" id="cd16917">
    <property type="entry name" value="HATPase_UhpB-NarQ-NarX-like"/>
    <property type="match status" value="1"/>
</dbReference>
<proteinExistence type="predicted"/>
<evidence type="ECO:0000256" key="10">
    <source>
        <dbReference type="SAM" id="Phobius"/>
    </source>
</evidence>
<keyword evidence="7" id="KW-0067">ATP-binding</keyword>
<gene>
    <name evidence="12" type="ORF">ACFFRH_31680</name>
</gene>